<dbReference type="EMBL" id="JACIER010000014">
    <property type="protein sequence ID" value="MBB4045264.1"/>
    <property type="molecule type" value="Genomic_DNA"/>
</dbReference>
<keyword evidence="1" id="KW-0175">Coiled coil</keyword>
<keyword evidence="3" id="KW-1185">Reference proteome</keyword>
<dbReference type="RefSeq" id="WP_244437113.1">
    <property type="nucleotide sequence ID" value="NZ_JACIER010000014.1"/>
</dbReference>
<protein>
    <submittedName>
        <fullName evidence="2">Uncharacterized protein YoxC</fullName>
    </submittedName>
</protein>
<dbReference type="AlphaFoldDB" id="A0A840D714"/>
<name>A0A840D714_9BACE</name>
<evidence type="ECO:0000313" key="2">
    <source>
        <dbReference type="EMBL" id="MBB4045264.1"/>
    </source>
</evidence>
<feature type="coiled-coil region" evidence="1">
    <location>
        <begin position="19"/>
        <end position="62"/>
    </location>
</feature>
<dbReference type="PANTHER" id="PTHR33408:SF4">
    <property type="entry name" value="TRANSPOSASE DDE DOMAIN-CONTAINING PROTEIN"/>
    <property type="match status" value="1"/>
</dbReference>
<organism evidence="2 3">
    <name type="scientific">Bacteroides reticulotermitis</name>
    <dbReference type="NCBI Taxonomy" id="1133319"/>
    <lineage>
        <taxon>Bacteria</taxon>
        <taxon>Pseudomonadati</taxon>
        <taxon>Bacteroidota</taxon>
        <taxon>Bacteroidia</taxon>
        <taxon>Bacteroidales</taxon>
        <taxon>Bacteroidaceae</taxon>
        <taxon>Bacteroides</taxon>
    </lineage>
</organism>
<evidence type="ECO:0000313" key="3">
    <source>
        <dbReference type="Proteomes" id="UP000560658"/>
    </source>
</evidence>
<sequence length="234" mass="26515">MPKIVSETIIHKKKIDRHLEYIDNRIKEFEVALDKADKEEEKELLESKIKLQQDRRKKYETLDTELKNSNDTQISLTDKDSRALMLTNNVSGVGYAVQAASDSKHKLLVHSHIGASTDKRELSTAALTVQELLQLDSFNTLSDAGYTSGDQLQACKYSGICTYSSPMPSTSPNSNSIPLAEFHYINDGDYYICPCGEQMTTTGKWRNRPNYRSKVYKTSACVDCSIREKCNRKK</sequence>
<evidence type="ECO:0000256" key="1">
    <source>
        <dbReference type="SAM" id="Coils"/>
    </source>
</evidence>
<dbReference type="PANTHER" id="PTHR33408">
    <property type="entry name" value="TRANSPOSASE"/>
    <property type="match status" value="1"/>
</dbReference>
<dbReference type="Proteomes" id="UP000560658">
    <property type="component" value="Unassembled WGS sequence"/>
</dbReference>
<proteinExistence type="predicted"/>
<comment type="caution">
    <text evidence="2">The sequence shown here is derived from an EMBL/GenBank/DDBJ whole genome shotgun (WGS) entry which is preliminary data.</text>
</comment>
<reference evidence="2" key="1">
    <citation type="submission" date="2020-08" db="EMBL/GenBank/DDBJ databases">
        <title>Genomic Encyclopedia of Type Strains, Phase IV (KMG-IV): sequencing the most valuable type-strain genomes for metagenomic binning, comparative biology and taxonomic classification.</title>
        <authorList>
            <person name="Goeker M."/>
        </authorList>
    </citation>
    <scope>NUCLEOTIDE SEQUENCE [LARGE SCALE GENOMIC DNA]</scope>
    <source>
        <strain evidence="2">DSM 105720</strain>
    </source>
</reference>
<gene>
    <name evidence="2" type="ORF">GGR06_003076</name>
</gene>
<accession>A0A840D714</accession>